<evidence type="ECO:0008006" key="4">
    <source>
        <dbReference type="Google" id="ProtNLM"/>
    </source>
</evidence>
<keyword evidence="3" id="KW-1185">Reference proteome</keyword>
<accession>A0A8K0NLB9</accession>
<evidence type="ECO:0000256" key="1">
    <source>
        <dbReference type="SAM" id="MobiDB-lite"/>
    </source>
</evidence>
<feature type="compositionally biased region" description="Polar residues" evidence="1">
    <location>
        <begin position="81"/>
        <end position="90"/>
    </location>
</feature>
<dbReference type="Proteomes" id="UP000812966">
    <property type="component" value="Unassembled WGS sequence"/>
</dbReference>
<dbReference type="SUPFAM" id="SSF52047">
    <property type="entry name" value="RNI-like"/>
    <property type="match status" value="1"/>
</dbReference>
<evidence type="ECO:0000313" key="3">
    <source>
        <dbReference type="Proteomes" id="UP000812966"/>
    </source>
</evidence>
<evidence type="ECO:0000313" key="2">
    <source>
        <dbReference type="EMBL" id="KAG7529530.1"/>
    </source>
</evidence>
<dbReference type="AlphaFoldDB" id="A0A8K0NLB9"/>
<feature type="region of interest" description="Disordered" evidence="1">
    <location>
        <begin position="72"/>
        <end position="112"/>
    </location>
</feature>
<sequence length="520" mass="58077">MFTHNPLLAGAAGLMGQLSDMVGNAWEQFGQTIRRRDHASVIDVAAISQIFDTQEHSPSSPAAATYHQHPLHYDHDDSLSEGGSITSSTFGPDEDTASLSVSTPSIERPSSYGINSSPAELVWSNDLCMSEIYGQMGRATLLECLVLSKVNVERVAKELYRDMERRDLTNMFECGSDFSRLGVAMRYVRTLKTTENEWIKYGIGPGSPFLQFPLLRTLELWDPDTQRSYDDYGLEPALIVEERLSGQLLLIHHRPWKYSDKDFFETMVSQLVTSSSSNISAVTIGRCPNGSSTLPYPYTDHLVASLVHYVQVSLSAGFPHQESVFTNLKTFKCQHYDTLETDDLAALLSLCPKLVELDVRIKDSTIGLNKIGPLLSSMSGTLKTVHLNGARIEWLSFLRNCHRVSLIFSGLPSLGWMRDARDRAASSISEQPALQYLTLQFGYYSSSYQSVLAEYLEVSIGSLSEVTIQIRYDDKLSKKRTSELRSDINRLRRIKANRVYTGPGFRLIEPGTPTSINSNP</sequence>
<name>A0A8K0NLB9_9TREE</name>
<dbReference type="EMBL" id="JABELV010000146">
    <property type="protein sequence ID" value="KAG7529530.1"/>
    <property type="molecule type" value="Genomic_DNA"/>
</dbReference>
<gene>
    <name evidence="2" type="ORF">FFLO_05598</name>
</gene>
<dbReference type="InterPro" id="IPR032675">
    <property type="entry name" value="LRR_dom_sf"/>
</dbReference>
<reference evidence="2" key="1">
    <citation type="submission" date="2020-04" db="EMBL/GenBank/DDBJ databases">
        <title>Analysis of mating type loci in Filobasidium floriforme.</title>
        <authorList>
            <person name="Nowrousian M."/>
        </authorList>
    </citation>
    <scope>NUCLEOTIDE SEQUENCE</scope>
    <source>
        <strain evidence="2">CBS 6242</strain>
    </source>
</reference>
<dbReference type="Gene3D" id="3.80.10.10">
    <property type="entry name" value="Ribonuclease Inhibitor"/>
    <property type="match status" value="1"/>
</dbReference>
<proteinExistence type="predicted"/>
<organism evidence="2 3">
    <name type="scientific">Filobasidium floriforme</name>
    <dbReference type="NCBI Taxonomy" id="5210"/>
    <lineage>
        <taxon>Eukaryota</taxon>
        <taxon>Fungi</taxon>
        <taxon>Dikarya</taxon>
        <taxon>Basidiomycota</taxon>
        <taxon>Agaricomycotina</taxon>
        <taxon>Tremellomycetes</taxon>
        <taxon>Filobasidiales</taxon>
        <taxon>Filobasidiaceae</taxon>
        <taxon>Filobasidium</taxon>
    </lineage>
</organism>
<comment type="caution">
    <text evidence="2">The sequence shown here is derived from an EMBL/GenBank/DDBJ whole genome shotgun (WGS) entry which is preliminary data.</text>
</comment>
<protein>
    <recommendedName>
        <fullName evidence="4">FBD domain-containing protein</fullName>
    </recommendedName>
</protein>